<evidence type="ECO:0000256" key="1">
    <source>
        <dbReference type="SAM" id="Phobius"/>
    </source>
</evidence>
<keyword evidence="1" id="KW-0812">Transmembrane</keyword>
<dbReference type="EMBL" id="QFNN01000008">
    <property type="protein sequence ID" value="PZO91530.1"/>
    <property type="molecule type" value="Genomic_DNA"/>
</dbReference>
<sequence>MTRYLKAWRRLPRHQGAALFALALAVLLANIRQPYPEIAPLQHVPTVLLILAAPIFLVRWPLSNKAVGALLIFWLLHTLGGRYTYSNVPYDDWAQSLTGQTITGAFGLARNGYDRIVHVAFGLLWVLPFAELMRQCAGMGWCASLWTAFLFIGAASAVYEIFEWLLTIFIAPGMADKYNGQQGDIWDAQKDMAAAIAGAAIASLWLARPGAGAAR</sequence>
<feature type="transmembrane region" description="Helical" evidence="1">
    <location>
        <begin position="42"/>
        <end position="60"/>
    </location>
</feature>
<reference evidence="2 3" key="1">
    <citation type="submission" date="2017-08" db="EMBL/GenBank/DDBJ databases">
        <title>Infants hospitalized years apart are colonized by the same room-sourced microbial strains.</title>
        <authorList>
            <person name="Brooks B."/>
            <person name="Olm M.R."/>
            <person name="Firek B.A."/>
            <person name="Baker R."/>
            <person name="Thomas B.C."/>
            <person name="Morowitz M.J."/>
            <person name="Banfield J.F."/>
        </authorList>
    </citation>
    <scope>NUCLEOTIDE SEQUENCE [LARGE SCALE GENOMIC DNA]</scope>
    <source>
        <strain evidence="2">S2_018_000_R2_101</strain>
    </source>
</reference>
<keyword evidence="1" id="KW-0472">Membrane</keyword>
<accession>A0A2W5AA68</accession>
<keyword evidence="1" id="KW-1133">Transmembrane helix</keyword>
<proteinExistence type="predicted"/>
<dbReference type="Pfam" id="PF09997">
    <property type="entry name" value="DUF2238"/>
    <property type="match status" value="1"/>
</dbReference>
<organism evidence="2 3">
    <name type="scientific">Sphingomonas sanxanigenens</name>
    <dbReference type="NCBI Taxonomy" id="397260"/>
    <lineage>
        <taxon>Bacteria</taxon>
        <taxon>Pseudomonadati</taxon>
        <taxon>Pseudomonadota</taxon>
        <taxon>Alphaproteobacteria</taxon>
        <taxon>Sphingomonadales</taxon>
        <taxon>Sphingomonadaceae</taxon>
        <taxon>Sphingomonas</taxon>
    </lineage>
</organism>
<feature type="transmembrane region" description="Helical" evidence="1">
    <location>
        <begin position="145"/>
        <end position="172"/>
    </location>
</feature>
<feature type="transmembrane region" description="Helical" evidence="1">
    <location>
        <begin position="67"/>
        <end position="85"/>
    </location>
</feature>
<dbReference type="InterPro" id="IPR014509">
    <property type="entry name" value="YjdF-like"/>
</dbReference>
<dbReference type="Proteomes" id="UP000249066">
    <property type="component" value="Unassembled WGS sequence"/>
</dbReference>
<protein>
    <submittedName>
        <fullName evidence="2">DUF2238 domain-containing protein</fullName>
    </submittedName>
</protein>
<evidence type="ECO:0000313" key="2">
    <source>
        <dbReference type="EMBL" id="PZO91530.1"/>
    </source>
</evidence>
<name>A0A2W5AA68_9SPHN</name>
<comment type="caution">
    <text evidence="2">The sequence shown here is derived from an EMBL/GenBank/DDBJ whole genome shotgun (WGS) entry which is preliminary data.</text>
</comment>
<evidence type="ECO:0000313" key="3">
    <source>
        <dbReference type="Proteomes" id="UP000249066"/>
    </source>
</evidence>
<feature type="transmembrane region" description="Helical" evidence="1">
    <location>
        <begin position="116"/>
        <end position="133"/>
    </location>
</feature>
<dbReference type="AlphaFoldDB" id="A0A2W5AA68"/>
<gene>
    <name evidence="2" type="ORF">DI623_02870</name>
</gene>